<feature type="region of interest" description="Disordered" evidence="2">
    <location>
        <begin position="1"/>
        <end position="23"/>
    </location>
</feature>
<proteinExistence type="inferred from homology"/>
<feature type="domain" description="Cell envelope-related transcriptional attenuator" evidence="3">
    <location>
        <begin position="128"/>
        <end position="274"/>
    </location>
</feature>
<evidence type="ECO:0000313" key="5">
    <source>
        <dbReference type="EMBL" id="WNZ24639.1"/>
    </source>
</evidence>
<dbReference type="InterPro" id="IPR050922">
    <property type="entry name" value="LytR/CpsA/Psr_CW_biosynth"/>
</dbReference>
<gene>
    <name evidence="5" type="ORF">HJG54_18465</name>
</gene>
<evidence type="ECO:0000259" key="4">
    <source>
        <dbReference type="Pfam" id="PF13399"/>
    </source>
</evidence>
<dbReference type="EMBL" id="CP053586">
    <property type="protein sequence ID" value="WNZ24639.1"/>
    <property type="molecule type" value="Genomic_DNA"/>
</dbReference>
<dbReference type="InterPro" id="IPR004474">
    <property type="entry name" value="LytR_CpsA_psr"/>
</dbReference>
<reference evidence="5" key="1">
    <citation type="submission" date="2020-05" db="EMBL/GenBank/DDBJ databases">
        <authorList>
            <person name="Zhu T."/>
            <person name="Keshari N."/>
            <person name="Lu X."/>
        </authorList>
    </citation>
    <scope>NUCLEOTIDE SEQUENCE</scope>
    <source>
        <strain evidence="5">NK1-12</strain>
    </source>
</reference>
<feature type="compositionally biased region" description="Low complexity" evidence="2">
    <location>
        <begin position="1"/>
        <end position="20"/>
    </location>
</feature>
<dbReference type="Pfam" id="PF13399">
    <property type="entry name" value="LytR_C"/>
    <property type="match status" value="1"/>
</dbReference>
<accession>A0AA96WGH7</accession>
<organism evidence="5">
    <name type="scientific">Leptolyngbya sp. NK1-12</name>
    <dbReference type="NCBI Taxonomy" id="2547451"/>
    <lineage>
        <taxon>Bacteria</taxon>
        <taxon>Bacillati</taxon>
        <taxon>Cyanobacteriota</taxon>
        <taxon>Cyanophyceae</taxon>
        <taxon>Leptolyngbyales</taxon>
        <taxon>Leptolyngbyaceae</taxon>
        <taxon>Leptolyngbya group</taxon>
        <taxon>Leptolyngbya</taxon>
    </lineage>
</organism>
<dbReference type="AlphaFoldDB" id="A0AA96WGH7"/>
<evidence type="ECO:0000256" key="2">
    <source>
        <dbReference type="SAM" id="MobiDB-lite"/>
    </source>
</evidence>
<dbReference type="NCBIfam" id="TIGR00350">
    <property type="entry name" value="lytR_cpsA_psr"/>
    <property type="match status" value="1"/>
</dbReference>
<evidence type="ECO:0000256" key="1">
    <source>
        <dbReference type="ARBA" id="ARBA00006068"/>
    </source>
</evidence>
<feature type="domain" description="LytR/CpsA/Psr regulator C-terminal" evidence="4">
    <location>
        <begin position="368"/>
        <end position="453"/>
    </location>
</feature>
<dbReference type="RefSeq" id="WP_316430529.1">
    <property type="nucleotide sequence ID" value="NZ_CP053586.1"/>
</dbReference>
<dbReference type="PANTHER" id="PTHR33392:SF6">
    <property type="entry name" value="POLYISOPRENYL-TEICHOIC ACID--PEPTIDOGLYCAN TEICHOIC ACID TRANSFERASE TAGU"/>
    <property type="match status" value="1"/>
</dbReference>
<dbReference type="Pfam" id="PF03816">
    <property type="entry name" value="LytR_cpsA_psr"/>
    <property type="match status" value="1"/>
</dbReference>
<dbReference type="InterPro" id="IPR027381">
    <property type="entry name" value="LytR/CpsA/Psr_C"/>
</dbReference>
<comment type="similarity">
    <text evidence="1">Belongs to the LytR/CpsA/Psr (LCP) family.</text>
</comment>
<name>A0AA96WGH7_9CYAN</name>
<protein>
    <submittedName>
        <fullName evidence="5">LytR family transcriptional regulator</fullName>
    </submittedName>
</protein>
<evidence type="ECO:0000259" key="3">
    <source>
        <dbReference type="Pfam" id="PF03816"/>
    </source>
</evidence>
<dbReference type="PANTHER" id="PTHR33392">
    <property type="entry name" value="POLYISOPRENYL-TEICHOIC ACID--PEPTIDOGLYCAN TEICHOIC ACID TRANSFERASE TAGU"/>
    <property type="match status" value="1"/>
</dbReference>
<sequence>MSTTNSRSSFSSPSASPPRSSRSRTWRWLGLGLGLCGVAALSASAGALLAVAIAGTPLMQTELTAEESEVFNKKDISTGMNFRLPQLTRPVNILVLGVKVLATDVDDPPPEAQGLGYHATINSLKGLTDSMLLLRFNPANQQLVVLSVPRDTRTYIDGAGVTKINEANVLGGPALAARSTSDLLGGVGIDRYVRINVLGVEKLIDALGGITVYVPQDMKYQDDSQHLYINLKQGEQHLNGAQAVQFLRFRYDAYGDIGRVQRQQMFLRAMREQALKPSTLARLPQILSVVQSNLDTNLSVEELIALAGFASQIDRSNMQMLMLPGSFSGSEFAASYWLPNQAQIESMVRQYFGVAVANFAPPEASDHLTIAIQDSTNEAGVVEKLINSLGSQGYGDIFVDQPWAEPLAVTRIIAQQGDADKAHAIQQSLGYGEVLVESTGSLDSDITIRLGNDALAATEPPTAPMPAPANELGIPEPEPTRLPASSPETPAAFDEATIAPSPASAGPVPIDAVESTLPPPQPAVPESPAADSPAPIPTASPELQSAESEPLPMAQ</sequence>
<dbReference type="Gene3D" id="3.40.630.190">
    <property type="entry name" value="LCP protein"/>
    <property type="match status" value="1"/>
</dbReference>
<feature type="region of interest" description="Disordered" evidence="2">
    <location>
        <begin position="457"/>
        <end position="555"/>
    </location>
</feature>